<organism evidence="6 7">
    <name type="scientific">Aquimarina hainanensis</name>
    <dbReference type="NCBI Taxonomy" id="1578017"/>
    <lineage>
        <taxon>Bacteria</taxon>
        <taxon>Pseudomonadati</taxon>
        <taxon>Bacteroidota</taxon>
        <taxon>Flavobacteriia</taxon>
        <taxon>Flavobacteriales</taxon>
        <taxon>Flavobacteriaceae</taxon>
        <taxon>Aquimarina</taxon>
    </lineage>
</organism>
<evidence type="ECO:0000313" key="7">
    <source>
        <dbReference type="Proteomes" id="UP001597459"/>
    </source>
</evidence>
<dbReference type="Pfam" id="PF00877">
    <property type="entry name" value="NLPC_P60"/>
    <property type="match status" value="1"/>
</dbReference>
<accession>A0ABW5N529</accession>
<evidence type="ECO:0000256" key="2">
    <source>
        <dbReference type="ARBA" id="ARBA00022670"/>
    </source>
</evidence>
<keyword evidence="7" id="KW-1185">Reference proteome</keyword>
<dbReference type="Gene3D" id="3.90.1720.10">
    <property type="entry name" value="endopeptidase domain like (from Nostoc punctiforme)"/>
    <property type="match status" value="1"/>
</dbReference>
<dbReference type="Proteomes" id="UP001597459">
    <property type="component" value="Unassembled WGS sequence"/>
</dbReference>
<keyword evidence="4" id="KW-0788">Thiol protease</keyword>
<name>A0ABW5N529_9FLAO</name>
<dbReference type="EMBL" id="JBHULX010000004">
    <property type="protein sequence ID" value="MFD2590650.1"/>
    <property type="molecule type" value="Genomic_DNA"/>
</dbReference>
<sequence>MKKIIFLLIATSLFFSSCGSSKRSKSFDSAKKTSVHKKSNKKIKSIISYAKTFNGTKYKYGGTTRRGMDCSGLIYTSFKKENVPLPRTSRSMASKGKPVSLKRISPGDLLFFRTNKNKKVINHVGLVVASGKNIQFIHASVSKGVTISSLNERYWNSCFVGARRIL</sequence>
<evidence type="ECO:0000259" key="5">
    <source>
        <dbReference type="PROSITE" id="PS51935"/>
    </source>
</evidence>
<dbReference type="PANTHER" id="PTHR47053:SF1">
    <property type="entry name" value="MUREIN DD-ENDOPEPTIDASE MEPH-RELATED"/>
    <property type="match status" value="1"/>
</dbReference>
<feature type="domain" description="NlpC/P60" evidence="5">
    <location>
        <begin position="40"/>
        <end position="166"/>
    </location>
</feature>
<comment type="similarity">
    <text evidence="1">Belongs to the peptidase C40 family.</text>
</comment>
<keyword evidence="2" id="KW-0645">Protease</keyword>
<dbReference type="RefSeq" id="WP_378257315.1">
    <property type="nucleotide sequence ID" value="NZ_JBHSJV010000001.1"/>
</dbReference>
<evidence type="ECO:0000256" key="3">
    <source>
        <dbReference type="ARBA" id="ARBA00022801"/>
    </source>
</evidence>
<dbReference type="InterPro" id="IPR038765">
    <property type="entry name" value="Papain-like_cys_pep_sf"/>
</dbReference>
<dbReference type="InterPro" id="IPR051202">
    <property type="entry name" value="Peptidase_C40"/>
</dbReference>
<dbReference type="PROSITE" id="PS51257">
    <property type="entry name" value="PROKAR_LIPOPROTEIN"/>
    <property type="match status" value="1"/>
</dbReference>
<protein>
    <submittedName>
        <fullName evidence="6">C40 family peptidase</fullName>
    </submittedName>
</protein>
<reference evidence="7" key="1">
    <citation type="journal article" date="2019" name="Int. J. Syst. Evol. Microbiol.">
        <title>The Global Catalogue of Microorganisms (GCM) 10K type strain sequencing project: providing services to taxonomists for standard genome sequencing and annotation.</title>
        <authorList>
            <consortium name="The Broad Institute Genomics Platform"/>
            <consortium name="The Broad Institute Genome Sequencing Center for Infectious Disease"/>
            <person name="Wu L."/>
            <person name="Ma J."/>
        </authorList>
    </citation>
    <scope>NUCLEOTIDE SEQUENCE [LARGE SCALE GENOMIC DNA]</scope>
    <source>
        <strain evidence="7">KCTC 42423</strain>
    </source>
</reference>
<dbReference type="PROSITE" id="PS51935">
    <property type="entry name" value="NLPC_P60"/>
    <property type="match status" value="1"/>
</dbReference>
<dbReference type="PANTHER" id="PTHR47053">
    <property type="entry name" value="MUREIN DD-ENDOPEPTIDASE MEPH-RELATED"/>
    <property type="match status" value="1"/>
</dbReference>
<keyword evidence="3" id="KW-0378">Hydrolase</keyword>
<proteinExistence type="inferred from homology"/>
<gene>
    <name evidence="6" type="ORF">ACFSTE_07370</name>
</gene>
<dbReference type="InterPro" id="IPR000064">
    <property type="entry name" value="NLP_P60_dom"/>
</dbReference>
<evidence type="ECO:0000256" key="4">
    <source>
        <dbReference type="ARBA" id="ARBA00022807"/>
    </source>
</evidence>
<evidence type="ECO:0000313" key="6">
    <source>
        <dbReference type="EMBL" id="MFD2590650.1"/>
    </source>
</evidence>
<evidence type="ECO:0000256" key="1">
    <source>
        <dbReference type="ARBA" id="ARBA00007074"/>
    </source>
</evidence>
<comment type="caution">
    <text evidence="6">The sequence shown here is derived from an EMBL/GenBank/DDBJ whole genome shotgun (WGS) entry which is preliminary data.</text>
</comment>
<dbReference type="SUPFAM" id="SSF54001">
    <property type="entry name" value="Cysteine proteinases"/>
    <property type="match status" value="1"/>
</dbReference>